<organism evidence="1 2">
    <name type="scientific">Caldibacillus debilis</name>
    <dbReference type="NCBI Taxonomy" id="301148"/>
    <lineage>
        <taxon>Bacteria</taxon>
        <taxon>Bacillati</taxon>
        <taxon>Bacillota</taxon>
        <taxon>Bacilli</taxon>
        <taxon>Bacillales</taxon>
        <taxon>Bacillaceae</taxon>
        <taxon>Caldibacillus</taxon>
    </lineage>
</organism>
<accession>A0A3E0K6U5</accession>
<sequence length="72" mass="8831">MIISYFFLFYEYFVLFLFARKRSSPCGTFTAVFGPEQKAILSIRTLLKGPADWWIERNRRWRRERKSRLILH</sequence>
<dbReference type="EMBL" id="QEWE01000011">
    <property type="protein sequence ID" value="REJ30211.1"/>
    <property type="molecule type" value="Genomic_DNA"/>
</dbReference>
<protein>
    <submittedName>
        <fullName evidence="1">Uncharacterized protein</fullName>
    </submittedName>
</protein>
<evidence type="ECO:0000313" key="1">
    <source>
        <dbReference type="EMBL" id="REJ30211.1"/>
    </source>
</evidence>
<evidence type="ECO:0000313" key="2">
    <source>
        <dbReference type="Proteomes" id="UP000257014"/>
    </source>
</evidence>
<comment type="caution">
    <text evidence="1">The sequence shown here is derived from an EMBL/GenBank/DDBJ whole genome shotgun (WGS) entry which is preliminary data.</text>
</comment>
<gene>
    <name evidence="1" type="ORF">C6P37_03600</name>
</gene>
<proteinExistence type="predicted"/>
<name>A0A3E0K6U5_9BACI</name>
<dbReference type="Proteomes" id="UP000257014">
    <property type="component" value="Unassembled WGS sequence"/>
</dbReference>
<dbReference type="AlphaFoldDB" id="A0A3E0K6U5"/>
<reference evidence="1 2" key="1">
    <citation type="submission" date="2018-03" db="EMBL/GenBank/DDBJ databases">
        <authorList>
            <person name="Keele B.F."/>
        </authorList>
    </citation>
    <scope>NUCLEOTIDE SEQUENCE [LARGE SCALE GENOMIC DNA]</scope>
    <source>
        <strain evidence="1">ZCTH4_d</strain>
    </source>
</reference>